<organism evidence="2 3">
    <name type="scientific">Planoprotostelium fungivorum</name>
    <dbReference type="NCBI Taxonomy" id="1890364"/>
    <lineage>
        <taxon>Eukaryota</taxon>
        <taxon>Amoebozoa</taxon>
        <taxon>Evosea</taxon>
        <taxon>Variosea</taxon>
        <taxon>Cavosteliida</taxon>
        <taxon>Cavosteliaceae</taxon>
        <taxon>Planoprotostelium</taxon>
    </lineage>
</organism>
<comment type="caution">
    <text evidence="2">The sequence shown here is derived from an EMBL/GenBank/DDBJ whole genome shotgun (WGS) entry which is preliminary data.</text>
</comment>
<proteinExistence type="predicted"/>
<gene>
    <name evidence="2" type="ORF">PROFUN_11816</name>
</gene>
<accession>A0A2P6MRI2</accession>
<evidence type="ECO:0000313" key="3">
    <source>
        <dbReference type="Proteomes" id="UP000241769"/>
    </source>
</evidence>
<name>A0A2P6MRI2_9EUKA</name>
<keyword evidence="3" id="KW-1185">Reference proteome</keyword>
<feature type="region of interest" description="Disordered" evidence="1">
    <location>
        <begin position="209"/>
        <end position="235"/>
    </location>
</feature>
<dbReference type="EMBL" id="MDYQ01000477">
    <property type="protein sequence ID" value="PRP74314.1"/>
    <property type="molecule type" value="Genomic_DNA"/>
</dbReference>
<dbReference type="AlphaFoldDB" id="A0A2P6MRI2"/>
<evidence type="ECO:0000313" key="2">
    <source>
        <dbReference type="EMBL" id="PRP74314.1"/>
    </source>
</evidence>
<dbReference type="Proteomes" id="UP000241769">
    <property type="component" value="Unassembled WGS sequence"/>
</dbReference>
<evidence type="ECO:0000256" key="1">
    <source>
        <dbReference type="SAM" id="MobiDB-lite"/>
    </source>
</evidence>
<dbReference type="InParanoid" id="A0A2P6MRI2"/>
<protein>
    <submittedName>
        <fullName evidence="2">Uncharacterized protein</fullName>
    </submittedName>
</protein>
<sequence>MNNTNILWRVKATPRFTASSFRARMIPPYWDPCSDSLLENSATKKHIQCTFIERELLGFLWYEIILYKQRLIELFGSYVNPLARVITATTSLARVITTTTFLARVITTTTSLARVITTTTSLARRNLRENSATKKHIQCTFIERELLGFLWYEIILYKQRLIELFGSYVVTIHHTHILEHLGQLYHWAKLRRPVEQRWQSGNIFRGDLSGSGDEEDVPAVGSNVRCRGSERNSSQLSGSWDTKIWTDLSWFLLPRCLAMDEVRNELLAGTYQLLETVMFNGEPKKRYTSFELDESQQWITKEASTHDIIQPLAEICCSQWDTLFDPRQGGVLFEVDSSPFLSMDLVPYLVYIPLTPGVLFEDDLPPSGWKPLSSKLKNPISNLVHIPLTPVRGSCLILIINTIVPPLTQQEGPVSLHQNR</sequence>
<reference evidence="2 3" key="1">
    <citation type="journal article" date="2018" name="Genome Biol. Evol.">
        <title>Multiple Roots of Fruiting Body Formation in Amoebozoa.</title>
        <authorList>
            <person name="Hillmann F."/>
            <person name="Forbes G."/>
            <person name="Novohradska S."/>
            <person name="Ferling I."/>
            <person name="Riege K."/>
            <person name="Groth M."/>
            <person name="Westermann M."/>
            <person name="Marz M."/>
            <person name="Spaller T."/>
            <person name="Winckler T."/>
            <person name="Schaap P."/>
            <person name="Glockner G."/>
        </authorList>
    </citation>
    <scope>NUCLEOTIDE SEQUENCE [LARGE SCALE GENOMIC DNA]</scope>
    <source>
        <strain evidence="2 3">Jena</strain>
    </source>
</reference>